<protein>
    <submittedName>
        <fullName evidence="2">Uncharacterized protein</fullName>
    </submittedName>
</protein>
<keyword evidence="1" id="KW-0812">Transmembrane</keyword>
<gene>
    <name evidence="2" type="ORF">C7379_10115</name>
</gene>
<comment type="caution">
    <text evidence="2">The sequence shown here is derived from an EMBL/GenBank/DDBJ whole genome shotgun (WGS) entry which is preliminary data.</text>
</comment>
<keyword evidence="1" id="KW-1133">Transmembrane helix</keyword>
<accession>A0A2U0UNP0</accession>
<dbReference type="OrthoDB" id="1081621at2"/>
<sequence>MRYFKAEKFRHNALFRVRVIATVIIVAIAITMIIRLFPASKNDLRRCVCHVEGYSQLCVTNGRDTVVVRQDSISQVGVWADKHWWWPSCRGRVLTVAQGEPSTCEADRQNVDNIEQKINIVTDSIKRIIARNEIEQKEINYYFRSHGVQDEGYMKIAQHAERQKKETDSLKRTFLILKKYKPRHGDTLKRRYLLQVSWRDRDGKLQTEKCKEAITDVACAGEPFVVQTCQKTKPRGVYAVRNIPWRVYRKTNVITVTPVAPNAVMKRKAVLVPGRSVDGRLCDVPELFAQDGSPVFNAYGEFLGLVYKNRIARIKK</sequence>
<name>A0A2U0UNP0_9BACT</name>
<evidence type="ECO:0000256" key="1">
    <source>
        <dbReference type="SAM" id="Phobius"/>
    </source>
</evidence>
<keyword evidence="1" id="KW-0472">Membrane</keyword>
<reference evidence="2 3" key="1">
    <citation type="submission" date="2018-05" db="EMBL/GenBank/DDBJ databases">
        <title>Genomic Encyclopedia of Type Strains, Phase IV (KMG-IV): sequencing the most valuable type-strain genomes for metagenomic binning, comparative biology and taxonomic classification.</title>
        <authorList>
            <person name="Goeker M."/>
        </authorList>
    </citation>
    <scope>NUCLEOTIDE SEQUENCE [LARGE SCALE GENOMIC DNA]</scope>
    <source>
        <strain evidence="2 3">DSM 100333</strain>
    </source>
</reference>
<feature type="transmembrane region" description="Helical" evidence="1">
    <location>
        <begin position="20"/>
        <end position="37"/>
    </location>
</feature>
<dbReference type="RefSeq" id="WP_133241847.1">
    <property type="nucleotide sequence ID" value="NZ_QENY01000001.1"/>
</dbReference>
<dbReference type="Proteomes" id="UP000245870">
    <property type="component" value="Unassembled WGS sequence"/>
</dbReference>
<organism evidence="2 3">
    <name type="scientific">Hallella colorans</name>
    <dbReference type="NCBI Taxonomy" id="1703337"/>
    <lineage>
        <taxon>Bacteria</taxon>
        <taxon>Pseudomonadati</taxon>
        <taxon>Bacteroidota</taxon>
        <taxon>Bacteroidia</taxon>
        <taxon>Bacteroidales</taxon>
        <taxon>Prevotellaceae</taxon>
        <taxon>Hallella</taxon>
    </lineage>
</organism>
<evidence type="ECO:0000313" key="3">
    <source>
        <dbReference type="Proteomes" id="UP000245870"/>
    </source>
</evidence>
<dbReference type="EMBL" id="QENY01000001">
    <property type="protein sequence ID" value="PVX59247.1"/>
    <property type="molecule type" value="Genomic_DNA"/>
</dbReference>
<dbReference type="AlphaFoldDB" id="A0A2U0UNP0"/>
<proteinExistence type="predicted"/>
<keyword evidence="3" id="KW-1185">Reference proteome</keyword>
<evidence type="ECO:0000313" key="2">
    <source>
        <dbReference type="EMBL" id="PVX59247.1"/>
    </source>
</evidence>